<dbReference type="GO" id="GO:0022857">
    <property type="term" value="F:transmembrane transporter activity"/>
    <property type="evidence" value="ECO:0007669"/>
    <property type="project" value="InterPro"/>
</dbReference>
<feature type="signal peptide" evidence="1">
    <location>
        <begin position="1"/>
        <end position="22"/>
    </location>
</feature>
<accession>N0E3E4</accession>
<dbReference type="PROSITE" id="PS51257">
    <property type="entry name" value="PROKAR_LIPOPROTEIN"/>
    <property type="match status" value="1"/>
</dbReference>
<evidence type="ECO:0000313" key="3">
    <source>
        <dbReference type="EMBL" id="CCH69414.1"/>
    </source>
</evidence>
<evidence type="ECO:0000313" key="4">
    <source>
        <dbReference type="Proteomes" id="UP000013167"/>
    </source>
</evidence>
<reference evidence="3 4" key="1">
    <citation type="journal article" date="2013" name="ISME J.">
        <title>A metabolic model for members of the genus Tetrasphaera involved in enhanced biological phosphorus removal.</title>
        <authorList>
            <person name="Kristiansen R."/>
            <person name="Nguyen H.T.T."/>
            <person name="Saunders A.M."/>
            <person name="Nielsen J.L."/>
            <person name="Wimmer R."/>
            <person name="Le V.Q."/>
            <person name="McIlroy S.J."/>
            <person name="Petrovski S."/>
            <person name="Seviour R.J."/>
            <person name="Calteau A."/>
            <person name="Nielsen K.L."/>
            <person name="Nielsen P.H."/>
        </authorList>
    </citation>
    <scope>NUCLEOTIDE SEQUENCE [LARGE SCALE GENOMIC DNA]</scope>
    <source>
        <strain evidence="3 4">Lp2</strain>
    </source>
</reference>
<dbReference type="SUPFAM" id="SSF53850">
    <property type="entry name" value="Periplasmic binding protein-like II"/>
    <property type="match status" value="1"/>
</dbReference>
<dbReference type="AlphaFoldDB" id="N0E3E4"/>
<dbReference type="EMBL" id="CAIZ01000069">
    <property type="protein sequence ID" value="CCH69414.1"/>
    <property type="molecule type" value="Genomic_DNA"/>
</dbReference>
<feature type="chain" id="PRO_5004107273" evidence="1">
    <location>
        <begin position="23"/>
        <end position="312"/>
    </location>
</feature>
<name>N0E3E4_9MICO</name>
<protein>
    <submittedName>
        <fullName evidence="3">ABC-type glycine betaine transport,substrate-binding protein</fullName>
    </submittedName>
</protein>
<dbReference type="STRING" id="1193181.BN10_1600018"/>
<dbReference type="HOGENOM" id="CLU_038355_1_2_11"/>
<dbReference type="Pfam" id="PF04069">
    <property type="entry name" value="OpuAC"/>
    <property type="match status" value="1"/>
</dbReference>
<dbReference type="OrthoDB" id="9781705at2"/>
<gene>
    <name evidence="3" type="ORF">BN10_1600018</name>
</gene>
<proteinExistence type="predicted"/>
<comment type="caution">
    <text evidence="3">The sequence shown here is derived from an EMBL/GenBank/DDBJ whole genome shotgun (WGS) entry which is preliminary data.</text>
</comment>
<evidence type="ECO:0000256" key="1">
    <source>
        <dbReference type="SAM" id="SignalP"/>
    </source>
</evidence>
<dbReference type="eggNOG" id="COG1732">
    <property type="taxonomic scope" value="Bacteria"/>
</dbReference>
<evidence type="ECO:0000259" key="2">
    <source>
        <dbReference type="Pfam" id="PF04069"/>
    </source>
</evidence>
<dbReference type="GO" id="GO:0043190">
    <property type="term" value="C:ATP-binding cassette (ABC) transporter complex"/>
    <property type="evidence" value="ECO:0007669"/>
    <property type="project" value="InterPro"/>
</dbReference>
<organism evidence="3 4">
    <name type="scientific">Phycicoccus elongatus Lp2</name>
    <dbReference type="NCBI Taxonomy" id="1193181"/>
    <lineage>
        <taxon>Bacteria</taxon>
        <taxon>Bacillati</taxon>
        <taxon>Actinomycetota</taxon>
        <taxon>Actinomycetes</taxon>
        <taxon>Micrococcales</taxon>
        <taxon>Intrasporangiaceae</taxon>
        <taxon>Phycicoccus</taxon>
    </lineage>
</organism>
<sequence length="312" mass="31711">MKRTTTAIALAGVALLALTASACGSGGSDPLSSSSASTGSGGSASAGGGAVVVGSADFSESVLLAEIYAGALKAKGVDASTKTNIGSREIYLKALEDGSVQVVPEYTGALALFYDKSFDKTDPNEVYDALKAALPKNLTVLAKSAAEDNDSIVVTKETAAMLGGVTTLSGLKDKAGTLTLGAPPEFQTRPQGIPGLEKAYGVVFKDYVPLKGQALVQALKNGQVQAANIFSTDPAIAVNGFVTIEDDKKLFGSQNVVPLVAADRAGEVTAALDAVSAKLTTQELTNLLKATDVDKQDPKAVAAEWLKAQGLG</sequence>
<keyword evidence="1" id="KW-0732">Signal</keyword>
<dbReference type="Gene3D" id="3.40.190.10">
    <property type="entry name" value="Periplasmic binding protein-like II"/>
    <property type="match status" value="1"/>
</dbReference>
<dbReference type="InterPro" id="IPR007210">
    <property type="entry name" value="ABC_Gly_betaine_transp_sub-bd"/>
</dbReference>
<feature type="domain" description="ABC-type glycine betaine transport system substrate-binding" evidence="2">
    <location>
        <begin position="50"/>
        <end position="307"/>
    </location>
</feature>
<dbReference type="CDD" id="cd13606">
    <property type="entry name" value="PBP2_ProX_like"/>
    <property type="match status" value="1"/>
</dbReference>
<dbReference type="Proteomes" id="UP000013167">
    <property type="component" value="Unassembled WGS sequence"/>
</dbReference>
<dbReference type="Gene3D" id="3.40.190.120">
    <property type="entry name" value="Osmoprotection protein (prox), domain 2"/>
    <property type="match status" value="1"/>
</dbReference>
<keyword evidence="4" id="KW-1185">Reference proteome</keyword>
<dbReference type="RefSeq" id="WP_010852063.1">
    <property type="nucleotide sequence ID" value="NZ_HF570956.1"/>
</dbReference>